<sequence length="235" mass="26901">MVDVKAVKKITVTEQIMEQIATLITTGKLKPGEKLPTERVLAEKFNVTRSRVRESLRALSLIGLITIKPGEGSFVKESQLAFPAETITWIFHREINNLNEIYAARKLIESEVYLTAARNATDEQIEHLERLAENIVKIKGDDQPDVYLHHIDEFDLYMGEICGNSIYAKLMQTIIHLRKETSLKILSVPGSIEQSVALRSKLIESIKKHDYEQVQENIDTFFKHSRDFYDSILDS</sequence>
<dbReference type="GO" id="GO:0003677">
    <property type="term" value="F:DNA binding"/>
    <property type="evidence" value="ECO:0007669"/>
    <property type="project" value="UniProtKB-KW"/>
</dbReference>
<reference evidence="5" key="1">
    <citation type="submission" date="2022-05" db="EMBL/GenBank/DDBJ databases">
        <title>Comparative Genomics of Spacecraft Associated Microbes.</title>
        <authorList>
            <person name="Tran M.T."/>
            <person name="Wright A."/>
            <person name="Seuylemezian A."/>
            <person name="Eisen J."/>
            <person name="Coil D."/>
        </authorList>
    </citation>
    <scope>NUCLEOTIDE SEQUENCE</scope>
    <source>
        <strain evidence="5">214.1.1</strain>
    </source>
</reference>
<dbReference type="RefSeq" id="WP_251224260.1">
    <property type="nucleotide sequence ID" value="NZ_JAMBOL010000016.1"/>
</dbReference>
<dbReference type="PRINTS" id="PR00035">
    <property type="entry name" value="HTHGNTR"/>
</dbReference>
<keyword evidence="3" id="KW-0804">Transcription</keyword>
<keyword evidence="1" id="KW-0805">Transcription regulation</keyword>
<dbReference type="SUPFAM" id="SSF46785">
    <property type="entry name" value="Winged helix' DNA-binding domain"/>
    <property type="match status" value="1"/>
</dbReference>
<evidence type="ECO:0000313" key="6">
    <source>
        <dbReference type="Proteomes" id="UP001139179"/>
    </source>
</evidence>
<organism evidence="5 6">
    <name type="scientific">Halalkalibacter oceani</name>
    <dbReference type="NCBI Taxonomy" id="1653776"/>
    <lineage>
        <taxon>Bacteria</taxon>
        <taxon>Bacillati</taxon>
        <taxon>Bacillota</taxon>
        <taxon>Bacilli</taxon>
        <taxon>Bacillales</taxon>
        <taxon>Bacillaceae</taxon>
        <taxon>Halalkalibacter</taxon>
    </lineage>
</organism>
<dbReference type="Gene3D" id="1.10.10.10">
    <property type="entry name" value="Winged helix-like DNA-binding domain superfamily/Winged helix DNA-binding domain"/>
    <property type="match status" value="1"/>
</dbReference>
<accession>A0A9X2IRF2</accession>
<dbReference type="SUPFAM" id="SSF48008">
    <property type="entry name" value="GntR ligand-binding domain-like"/>
    <property type="match status" value="1"/>
</dbReference>
<dbReference type="InterPro" id="IPR011711">
    <property type="entry name" value="GntR_C"/>
</dbReference>
<dbReference type="InterPro" id="IPR000524">
    <property type="entry name" value="Tscrpt_reg_HTH_GntR"/>
</dbReference>
<evidence type="ECO:0000256" key="3">
    <source>
        <dbReference type="ARBA" id="ARBA00023163"/>
    </source>
</evidence>
<dbReference type="PANTHER" id="PTHR43537">
    <property type="entry name" value="TRANSCRIPTIONAL REGULATOR, GNTR FAMILY"/>
    <property type="match status" value="1"/>
</dbReference>
<name>A0A9X2IRF2_9BACI</name>
<dbReference type="GO" id="GO:0003700">
    <property type="term" value="F:DNA-binding transcription factor activity"/>
    <property type="evidence" value="ECO:0007669"/>
    <property type="project" value="InterPro"/>
</dbReference>
<evidence type="ECO:0000256" key="1">
    <source>
        <dbReference type="ARBA" id="ARBA00023015"/>
    </source>
</evidence>
<dbReference type="Pfam" id="PF07729">
    <property type="entry name" value="FCD"/>
    <property type="match status" value="1"/>
</dbReference>
<keyword evidence="6" id="KW-1185">Reference proteome</keyword>
<dbReference type="Gene3D" id="1.20.120.530">
    <property type="entry name" value="GntR ligand-binding domain-like"/>
    <property type="match status" value="1"/>
</dbReference>
<evidence type="ECO:0000259" key="4">
    <source>
        <dbReference type="PROSITE" id="PS50949"/>
    </source>
</evidence>
<evidence type="ECO:0000256" key="2">
    <source>
        <dbReference type="ARBA" id="ARBA00023125"/>
    </source>
</evidence>
<dbReference type="SMART" id="SM00345">
    <property type="entry name" value="HTH_GNTR"/>
    <property type="match status" value="1"/>
</dbReference>
<protein>
    <submittedName>
        <fullName evidence="5">GntR family transcriptional regulator</fullName>
    </submittedName>
</protein>
<dbReference type="EMBL" id="JAMBOL010000016">
    <property type="protein sequence ID" value="MCM3715523.1"/>
    <property type="molecule type" value="Genomic_DNA"/>
</dbReference>
<gene>
    <name evidence="5" type="ORF">M3202_15745</name>
</gene>
<dbReference type="InterPro" id="IPR036388">
    <property type="entry name" value="WH-like_DNA-bd_sf"/>
</dbReference>
<comment type="caution">
    <text evidence="5">The sequence shown here is derived from an EMBL/GenBank/DDBJ whole genome shotgun (WGS) entry which is preliminary data.</text>
</comment>
<dbReference type="SMART" id="SM00895">
    <property type="entry name" value="FCD"/>
    <property type="match status" value="1"/>
</dbReference>
<dbReference type="InterPro" id="IPR008920">
    <property type="entry name" value="TF_FadR/GntR_C"/>
</dbReference>
<dbReference type="PANTHER" id="PTHR43537:SF5">
    <property type="entry name" value="UXU OPERON TRANSCRIPTIONAL REGULATOR"/>
    <property type="match status" value="1"/>
</dbReference>
<dbReference type="Pfam" id="PF00392">
    <property type="entry name" value="GntR"/>
    <property type="match status" value="1"/>
</dbReference>
<feature type="domain" description="HTH gntR-type" evidence="4">
    <location>
        <begin position="10"/>
        <end position="78"/>
    </location>
</feature>
<dbReference type="AlphaFoldDB" id="A0A9X2IRF2"/>
<proteinExistence type="predicted"/>
<keyword evidence="2" id="KW-0238">DNA-binding</keyword>
<dbReference type="InterPro" id="IPR036390">
    <property type="entry name" value="WH_DNA-bd_sf"/>
</dbReference>
<dbReference type="CDD" id="cd07377">
    <property type="entry name" value="WHTH_GntR"/>
    <property type="match status" value="1"/>
</dbReference>
<dbReference type="PROSITE" id="PS50949">
    <property type="entry name" value="HTH_GNTR"/>
    <property type="match status" value="1"/>
</dbReference>
<dbReference type="Proteomes" id="UP001139179">
    <property type="component" value="Unassembled WGS sequence"/>
</dbReference>
<evidence type="ECO:0000313" key="5">
    <source>
        <dbReference type="EMBL" id="MCM3715523.1"/>
    </source>
</evidence>